<keyword evidence="2" id="KW-0812">Transmembrane</keyword>
<dbReference type="Gene3D" id="3.10.450.50">
    <property type="match status" value="1"/>
</dbReference>
<dbReference type="AlphaFoldDB" id="A0A840ERU7"/>
<name>A0A840ERU7_9ACTN</name>
<evidence type="ECO:0000256" key="2">
    <source>
        <dbReference type="SAM" id="Phobius"/>
    </source>
</evidence>
<feature type="compositionally biased region" description="Pro residues" evidence="1">
    <location>
        <begin position="242"/>
        <end position="253"/>
    </location>
</feature>
<proteinExistence type="predicted"/>
<evidence type="ECO:0000313" key="4">
    <source>
        <dbReference type="Proteomes" id="UP000551501"/>
    </source>
</evidence>
<reference evidence="3 4" key="1">
    <citation type="submission" date="2020-08" db="EMBL/GenBank/DDBJ databases">
        <title>Sequencing the genomes of 1000 actinobacteria strains.</title>
        <authorList>
            <person name="Klenk H.-P."/>
        </authorList>
    </citation>
    <scope>NUCLEOTIDE SEQUENCE [LARGE SCALE GENOMIC DNA]</scope>
    <source>
        <strain evidence="3 4">DSM 45298</strain>
    </source>
</reference>
<evidence type="ECO:0008006" key="5">
    <source>
        <dbReference type="Google" id="ProtNLM"/>
    </source>
</evidence>
<feature type="compositionally biased region" description="Basic and acidic residues" evidence="1">
    <location>
        <begin position="1"/>
        <end position="11"/>
    </location>
</feature>
<accession>A0A840ERU7</accession>
<organism evidence="3 4">
    <name type="scientific">Gordonia humi</name>
    <dbReference type="NCBI Taxonomy" id="686429"/>
    <lineage>
        <taxon>Bacteria</taxon>
        <taxon>Bacillati</taxon>
        <taxon>Actinomycetota</taxon>
        <taxon>Actinomycetes</taxon>
        <taxon>Mycobacteriales</taxon>
        <taxon>Gordoniaceae</taxon>
        <taxon>Gordonia</taxon>
    </lineage>
</organism>
<evidence type="ECO:0000313" key="3">
    <source>
        <dbReference type="EMBL" id="MBB4134422.1"/>
    </source>
</evidence>
<sequence length="407" mass="41783">MPDSDNDKSAAIDKVVGAFRARREQAKDEPADESTTPADEPTPVVKLDGAAAALQPKGGDSESPTRAFKVPAQVTAAAGESSDDTETSDEATSDDATSDDAASDEATSDADASASADADDHGSPSDGLVEETDGLVEETVVGEELSADAPETDVSETDARPSADDSQPKPEVVEESVDLVAAESASEDDAAAAETKEPETEEPETESSADATPTEQIAVPAAAAAAAAAATTAKISTQKPSAPRPTAPAPAQPGPQVIAPATEPAKKGRGKVIAAAVAVLVVVVAIVIGAFYMFSDDSPESKVADAATSYQEAMNGGDLSTLREVTCGADNAYYSKISDEEFAKAYATQKDRNELMRFDEVNAVAIDGDTARVGVDLYNSGDPSKKVPAQITLQKVGDDWKVCKSLN</sequence>
<feature type="compositionally biased region" description="Acidic residues" evidence="1">
    <location>
        <begin position="81"/>
        <end position="108"/>
    </location>
</feature>
<feature type="region of interest" description="Disordered" evidence="1">
    <location>
        <begin position="1"/>
        <end position="263"/>
    </location>
</feature>
<keyword evidence="4" id="KW-1185">Reference proteome</keyword>
<keyword evidence="2" id="KW-1133">Transmembrane helix</keyword>
<gene>
    <name evidence="3" type="ORF">BKA16_000974</name>
</gene>
<dbReference type="RefSeq" id="WP_183369595.1">
    <property type="nucleotide sequence ID" value="NZ_BAABHL010000128.1"/>
</dbReference>
<evidence type="ECO:0000256" key="1">
    <source>
        <dbReference type="SAM" id="MobiDB-lite"/>
    </source>
</evidence>
<feature type="compositionally biased region" description="Low complexity" evidence="1">
    <location>
        <begin position="221"/>
        <end position="233"/>
    </location>
</feature>
<keyword evidence="2" id="KW-0472">Membrane</keyword>
<protein>
    <recommendedName>
        <fullName evidence="5">DUF4878 domain-containing protein</fullName>
    </recommendedName>
</protein>
<dbReference type="Proteomes" id="UP000551501">
    <property type="component" value="Unassembled WGS sequence"/>
</dbReference>
<dbReference type="EMBL" id="JACIFP010000001">
    <property type="protein sequence ID" value="MBB4134422.1"/>
    <property type="molecule type" value="Genomic_DNA"/>
</dbReference>
<feature type="transmembrane region" description="Helical" evidence="2">
    <location>
        <begin position="272"/>
        <end position="294"/>
    </location>
</feature>
<comment type="caution">
    <text evidence="3">The sequence shown here is derived from an EMBL/GenBank/DDBJ whole genome shotgun (WGS) entry which is preliminary data.</text>
</comment>
<feature type="compositionally biased region" description="Basic and acidic residues" evidence="1">
    <location>
        <begin position="157"/>
        <end position="172"/>
    </location>
</feature>